<dbReference type="PROSITE" id="PS50865">
    <property type="entry name" value="ZF_MYND_2"/>
    <property type="match status" value="1"/>
</dbReference>
<dbReference type="SUPFAM" id="SSF144232">
    <property type="entry name" value="HIT/MYND zinc finger-like"/>
    <property type="match status" value="1"/>
</dbReference>
<evidence type="ECO:0000256" key="4">
    <source>
        <dbReference type="PROSITE-ProRule" id="PRU00134"/>
    </source>
</evidence>
<proteinExistence type="predicted"/>
<dbReference type="AlphaFoldDB" id="A0A4Y7SSR6"/>
<sequence length="635" mass="72500">MPRKVQKRTQAPPTRRLYGNVREVLDAVNPRDYTVQHLQLALSGLNPDLLPDRYGEKWDSNVEAAAIACLGFFLKAGAYCRTRPSPFKEALIDGMIEVKEGICGWIKRFVEDEPEGVAPQEMRRRALSNAQSLIMVVSVDPRVAYAFLETPAYVDCLCILWTRQDLTEARELSFIIDLDAEEDPILGAIKRFVYVFKARDALVDAIVSTNVILFAAAMTGRAVTLRDIVRTGGYRPSVLSYVKHLVDFLGRILTSPNAELRWALVESEYLIQFGGLLYDLAVTLKRSPRYRKSLKELALPVYYMAVILSREKSRIAQNWANLAKANFEATISFITSSLGPGDFEQKNQVTPALLGLGAHTIFPRVLQRLVDARCDFDMEELTKAQETTDVGVHWTEFWISTNRRGELHQEWSEADDFSICDNPSCNGTNRAPKSKSRQCSRCSSVVYCSDQCQQLDWTQWHRSECRYARKEHFGEFNEAPLLKDPYRLTHLRQNNAMLEHGIATDRERITSATSKLSTPSILTTWRRPGTGNLTARTVQRSIVPRRRTVSRSSESRTRINPRLFGRLRAWSFPRSTLSLASRPSQRDFCRGPWIPICEWLRVSSHMVQTRRSTCQCCLRRWGLNSKRFTAYPVEV</sequence>
<dbReference type="GO" id="GO:0008270">
    <property type="term" value="F:zinc ion binding"/>
    <property type="evidence" value="ECO:0007669"/>
    <property type="project" value="UniProtKB-KW"/>
</dbReference>
<keyword evidence="3" id="KW-0862">Zinc</keyword>
<dbReference type="Proteomes" id="UP000298030">
    <property type="component" value="Unassembled WGS sequence"/>
</dbReference>
<gene>
    <name evidence="6" type="ORF">FA13DRAFT_1818018</name>
</gene>
<feature type="domain" description="MYND-type" evidence="5">
    <location>
        <begin position="425"/>
        <end position="465"/>
    </location>
</feature>
<evidence type="ECO:0000256" key="1">
    <source>
        <dbReference type="ARBA" id="ARBA00022723"/>
    </source>
</evidence>
<evidence type="ECO:0000259" key="5">
    <source>
        <dbReference type="PROSITE" id="PS50865"/>
    </source>
</evidence>
<dbReference type="Gene3D" id="6.10.140.2220">
    <property type="match status" value="1"/>
</dbReference>
<keyword evidence="7" id="KW-1185">Reference proteome</keyword>
<evidence type="ECO:0000256" key="3">
    <source>
        <dbReference type="ARBA" id="ARBA00022833"/>
    </source>
</evidence>
<dbReference type="InterPro" id="IPR002893">
    <property type="entry name" value="Znf_MYND"/>
</dbReference>
<evidence type="ECO:0000313" key="6">
    <source>
        <dbReference type="EMBL" id="TEB24309.1"/>
    </source>
</evidence>
<dbReference type="Pfam" id="PF01753">
    <property type="entry name" value="zf-MYND"/>
    <property type="match status" value="1"/>
</dbReference>
<dbReference type="STRING" id="71717.A0A4Y7SSR6"/>
<comment type="caution">
    <text evidence="6">The sequence shown here is derived from an EMBL/GenBank/DDBJ whole genome shotgun (WGS) entry which is preliminary data.</text>
</comment>
<accession>A0A4Y7SSR6</accession>
<dbReference type="OrthoDB" id="5231159at2759"/>
<evidence type="ECO:0000313" key="7">
    <source>
        <dbReference type="Proteomes" id="UP000298030"/>
    </source>
</evidence>
<keyword evidence="1" id="KW-0479">Metal-binding</keyword>
<reference evidence="6 7" key="1">
    <citation type="journal article" date="2019" name="Nat. Ecol. Evol.">
        <title>Megaphylogeny resolves global patterns of mushroom evolution.</title>
        <authorList>
            <person name="Varga T."/>
            <person name="Krizsan K."/>
            <person name="Foldi C."/>
            <person name="Dima B."/>
            <person name="Sanchez-Garcia M."/>
            <person name="Sanchez-Ramirez S."/>
            <person name="Szollosi G.J."/>
            <person name="Szarkandi J.G."/>
            <person name="Papp V."/>
            <person name="Albert L."/>
            <person name="Andreopoulos W."/>
            <person name="Angelini C."/>
            <person name="Antonin V."/>
            <person name="Barry K.W."/>
            <person name="Bougher N.L."/>
            <person name="Buchanan P."/>
            <person name="Buyck B."/>
            <person name="Bense V."/>
            <person name="Catcheside P."/>
            <person name="Chovatia M."/>
            <person name="Cooper J."/>
            <person name="Damon W."/>
            <person name="Desjardin D."/>
            <person name="Finy P."/>
            <person name="Geml J."/>
            <person name="Haridas S."/>
            <person name="Hughes K."/>
            <person name="Justo A."/>
            <person name="Karasinski D."/>
            <person name="Kautmanova I."/>
            <person name="Kiss B."/>
            <person name="Kocsube S."/>
            <person name="Kotiranta H."/>
            <person name="LaButti K.M."/>
            <person name="Lechner B.E."/>
            <person name="Liimatainen K."/>
            <person name="Lipzen A."/>
            <person name="Lukacs Z."/>
            <person name="Mihaltcheva S."/>
            <person name="Morgado L.N."/>
            <person name="Niskanen T."/>
            <person name="Noordeloos M.E."/>
            <person name="Ohm R.A."/>
            <person name="Ortiz-Santana B."/>
            <person name="Ovrebo C."/>
            <person name="Racz N."/>
            <person name="Riley R."/>
            <person name="Savchenko A."/>
            <person name="Shiryaev A."/>
            <person name="Soop K."/>
            <person name="Spirin V."/>
            <person name="Szebenyi C."/>
            <person name="Tomsovsky M."/>
            <person name="Tulloss R.E."/>
            <person name="Uehling J."/>
            <person name="Grigoriev I.V."/>
            <person name="Vagvolgyi C."/>
            <person name="Papp T."/>
            <person name="Martin F.M."/>
            <person name="Miettinen O."/>
            <person name="Hibbett D.S."/>
            <person name="Nagy L.G."/>
        </authorList>
    </citation>
    <scope>NUCLEOTIDE SEQUENCE [LARGE SCALE GENOMIC DNA]</scope>
    <source>
        <strain evidence="6 7">FP101781</strain>
    </source>
</reference>
<protein>
    <recommendedName>
        <fullName evidence="5">MYND-type domain-containing protein</fullName>
    </recommendedName>
</protein>
<organism evidence="6 7">
    <name type="scientific">Coprinellus micaceus</name>
    <name type="common">Glistening ink-cap mushroom</name>
    <name type="synonym">Coprinus micaceus</name>
    <dbReference type="NCBI Taxonomy" id="71717"/>
    <lineage>
        <taxon>Eukaryota</taxon>
        <taxon>Fungi</taxon>
        <taxon>Dikarya</taxon>
        <taxon>Basidiomycota</taxon>
        <taxon>Agaricomycotina</taxon>
        <taxon>Agaricomycetes</taxon>
        <taxon>Agaricomycetidae</taxon>
        <taxon>Agaricales</taxon>
        <taxon>Agaricineae</taxon>
        <taxon>Psathyrellaceae</taxon>
        <taxon>Coprinellus</taxon>
    </lineage>
</organism>
<dbReference type="EMBL" id="QPFP01000068">
    <property type="protein sequence ID" value="TEB24309.1"/>
    <property type="molecule type" value="Genomic_DNA"/>
</dbReference>
<name>A0A4Y7SSR6_COPMI</name>
<keyword evidence="2 4" id="KW-0863">Zinc-finger</keyword>
<evidence type="ECO:0000256" key="2">
    <source>
        <dbReference type="ARBA" id="ARBA00022771"/>
    </source>
</evidence>